<protein>
    <submittedName>
        <fullName evidence="2">Ferric iron reductase protein FhuF, involved in iron transport</fullName>
    </submittedName>
</protein>
<keyword evidence="3" id="KW-1185">Reference proteome</keyword>
<dbReference type="Proteomes" id="UP000198571">
    <property type="component" value="Unassembled WGS sequence"/>
</dbReference>
<organism evidence="2 3">
    <name type="scientific">Salipaludibacillus aurantiacus</name>
    <dbReference type="NCBI Taxonomy" id="1601833"/>
    <lineage>
        <taxon>Bacteria</taxon>
        <taxon>Bacillati</taxon>
        <taxon>Bacillota</taxon>
        <taxon>Bacilli</taxon>
        <taxon>Bacillales</taxon>
        <taxon>Bacillaceae</taxon>
    </lineage>
</organism>
<dbReference type="GO" id="GO:0051537">
    <property type="term" value="F:2 iron, 2 sulfur cluster binding"/>
    <property type="evidence" value="ECO:0007669"/>
    <property type="project" value="InterPro"/>
</dbReference>
<dbReference type="Pfam" id="PF11575">
    <property type="entry name" value="FhuF_C"/>
    <property type="match status" value="1"/>
</dbReference>
<evidence type="ECO:0000313" key="2">
    <source>
        <dbReference type="EMBL" id="SES06100.1"/>
    </source>
</evidence>
<accession>A0A1H9U944</accession>
<dbReference type="RefSeq" id="WP_177174280.1">
    <property type="nucleotide sequence ID" value="NZ_FOGT01000007.1"/>
</dbReference>
<name>A0A1H9U944_9BACI</name>
<feature type="domain" description="Ferric siderophore reductase C-terminal" evidence="1">
    <location>
        <begin position="198"/>
        <end position="218"/>
    </location>
</feature>
<evidence type="ECO:0000313" key="3">
    <source>
        <dbReference type="Proteomes" id="UP000198571"/>
    </source>
</evidence>
<proteinExistence type="predicted"/>
<dbReference type="EMBL" id="FOGT01000007">
    <property type="protein sequence ID" value="SES06100.1"/>
    <property type="molecule type" value="Genomic_DNA"/>
</dbReference>
<dbReference type="InterPro" id="IPR024726">
    <property type="entry name" value="FhuF_C"/>
</dbReference>
<sequence length="223" mass="25542">MSLPFVQKQSEQIEATNLILPETCEAYIHKLGKAIDSPSLLVSASQFSKWYARAFACRALKLQTTDGKCIDVSLEKTIIHIDSAGDKWKQEIELLSRKPITASWDETIYKVFCDHLTPIWRTLNEITKIPMPTLWENTAVRVFSLYEKAFAKNADMKFRDQLNKDLHYLVYEASGELFGETSNPLYPFYTGDAGTRRRKTCCFYYKTGEGNYCTACPKVCEKS</sequence>
<evidence type="ECO:0000259" key="1">
    <source>
        <dbReference type="Pfam" id="PF11575"/>
    </source>
</evidence>
<dbReference type="STRING" id="1601833.SAMN05518684_10759"/>
<gene>
    <name evidence="2" type="ORF">SAMN05518684_10759</name>
</gene>
<reference evidence="3" key="1">
    <citation type="submission" date="2016-10" db="EMBL/GenBank/DDBJ databases">
        <authorList>
            <person name="Varghese N."/>
            <person name="Submissions S."/>
        </authorList>
    </citation>
    <scope>NUCLEOTIDE SEQUENCE [LARGE SCALE GENOMIC DNA]</scope>
    <source>
        <strain evidence="3">S9</strain>
    </source>
</reference>
<dbReference type="AlphaFoldDB" id="A0A1H9U944"/>